<organism evidence="2 3">
    <name type="scientific">Asterophora parasitica</name>
    <dbReference type="NCBI Taxonomy" id="117018"/>
    <lineage>
        <taxon>Eukaryota</taxon>
        <taxon>Fungi</taxon>
        <taxon>Dikarya</taxon>
        <taxon>Basidiomycota</taxon>
        <taxon>Agaricomycotina</taxon>
        <taxon>Agaricomycetes</taxon>
        <taxon>Agaricomycetidae</taxon>
        <taxon>Agaricales</taxon>
        <taxon>Tricholomatineae</taxon>
        <taxon>Lyophyllaceae</taxon>
        <taxon>Asterophora</taxon>
    </lineage>
</organism>
<keyword evidence="3" id="KW-1185">Reference proteome</keyword>
<name>A0A9P7K9V8_9AGAR</name>
<accession>A0A9P7K9V8</accession>
<protein>
    <submittedName>
        <fullName evidence="2">Uncharacterized protein</fullName>
    </submittedName>
</protein>
<proteinExistence type="predicted"/>
<comment type="caution">
    <text evidence="2">The sequence shown here is derived from an EMBL/GenBank/DDBJ whole genome shotgun (WGS) entry which is preliminary data.</text>
</comment>
<feature type="region of interest" description="Disordered" evidence="1">
    <location>
        <begin position="1"/>
        <end position="36"/>
    </location>
</feature>
<dbReference type="OrthoDB" id="4080456at2759"/>
<gene>
    <name evidence="2" type="ORF">DXG03_009516</name>
</gene>
<evidence type="ECO:0000313" key="3">
    <source>
        <dbReference type="Proteomes" id="UP000775547"/>
    </source>
</evidence>
<dbReference type="Proteomes" id="UP000775547">
    <property type="component" value="Unassembled WGS sequence"/>
</dbReference>
<reference evidence="2" key="1">
    <citation type="submission" date="2020-07" db="EMBL/GenBank/DDBJ databases">
        <authorList>
            <person name="Nieuwenhuis M."/>
            <person name="Van De Peppel L.J.J."/>
        </authorList>
    </citation>
    <scope>NUCLEOTIDE SEQUENCE</scope>
    <source>
        <strain evidence="2">AP01</strain>
        <tissue evidence="2">Mycelium</tissue>
    </source>
</reference>
<evidence type="ECO:0000313" key="2">
    <source>
        <dbReference type="EMBL" id="KAG5643886.1"/>
    </source>
</evidence>
<dbReference type="EMBL" id="JABCKV010000091">
    <property type="protein sequence ID" value="KAG5643886.1"/>
    <property type="molecule type" value="Genomic_DNA"/>
</dbReference>
<dbReference type="AlphaFoldDB" id="A0A9P7K9V8"/>
<feature type="compositionally biased region" description="Basic residues" evidence="1">
    <location>
        <begin position="21"/>
        <end position="33"/>
    </location>
</feature>
<reference evidence="2" key="2">
    <citation type="submission" date="2021-10" db="EMBL/GenBank/DDBJ databases">
        <title>Phylogenomics reveals ancestral predisposition of the termite-cultivated fungus Termitomyces towards a domesticated lifestyle.</title>
        <authorList>
            <person name="Auxier B."/>
            <person name="Grum-Grzhimaylo A."/>
            <person name="Cardenas M.E."/>
            <person name="Lodge J.D."/>
            <person name="Laessoe T."/>
            <person name="Pedersen O."/>
            <person name="Smith M.E."/>
            <person name="Kuyper T.W."/>
            <person name="Franco-Molano E.A."/>
            <person name="Baroni T.J."/>
            <person name="Aanen D.K."/>
        </authorList>
    </citation>
    <scope>NUCLEOTIDE SEQUENCE</scope>
    <source>
        <strain evidence="2">AP01</strain>
        <tissue evidence="2">Mycelium</tissue>
    </source>
</reference>
<evidence type="ECO:0000256" key="1">
    <source>
        <dbReference type="SAM" id="MobiDB-lite"/>
    </source>
</evidence>
<sequence>MPKDNVELDSDEYQEPDDKKLKPRQTHRKRRKVQTGQHIFTTKSTLDPSTPRQIFDELGNGDSTVTSFQDIIDRILPDLLNERARLHDETAEIVRKGNNLSKVWRRSCIPPWSDGIYEKFTGYWSECFGKESTLLYNRFGFKAEEFVAGFYEEYLDPNSRASKNAFRLRLRQQ</sequence>